<keyword evidence="7" id="KW-1185">Reference proteome</keyword>
<evidence type="ECO:0000313" key="6">
    <source>
        <dbReference type="EMBL" id="GEA32988.1"/>
    </source>
</evidence>
<accession>A0AAV3W420</accession>
<dbReference type="GO" id="GO:0004312">
    <property type="term" value="F:fatty acid synthase activity"/>
    <property type="evidence" value="ECO:0007669"/>
    <property type="project" value="TreeGrafter"/>
</dbReference>
<evidence type="ECO:0000256" key="2">
    <source>
        <dbReference type="ARBA" id="ARBA00022553"/>
    </source>
</evidence>
<dbReference type="PROSITE" id="PS00606">
    <property type="entry name" value="KS3_1"/>
    <property type="match status" value="1"/>
</dbReference>
<dbReference type="Pfam" id="PF00109">
    <property type="entry name" value="ketoacyl-synt"/>
    <property type="match status" value="1"/>
</dbReference>
<dbReference type="PANTHER" id="PTHR43775">
    <property type="entry name" value="FATTY ACID SYNTHASE"/>
    <property type="match status" value="1"/>
</dbReference>
<keyword evidence="1" id="KW-0596">Phosphopantetheine</keyword>
<keyword evidence="2" id="KW-0597">Phosphoprotein</keyword>
<dbReference type="InterPro" id="IPR050091">
    <property type="entry name" value="PKS_NRPS_Biosynth_Enz"/>
</dbReference>
<dbReference type="InterPro" id="IPR009081">
    <property type="entry name" value="PP-bd_ACP"/>
</dbReference>
<dbReference type="SUPFAM" id="SSF47336">
    <property type="entry name" value="ACP-like"/>
    <property type="match status" value="1"/>
</dbReference>
<evidence type="ECO:0000256" key="3">
    <source>
        <dbReference type="ARBA" id="ARBA00022679"/>
    </source>
</evidence>
<reference evidence="6 7" key="1">
    <citation type="submission" date="2019-06" db="EMBL/GenBank/DDBJ databases">
        <title>Draft genome sequence of Clostridium diolis DSM 15410.</title>
        <authorList>
            <person name="Kobayashi H."/>
            <person name="Tanizawa Y."/>
            <person name="Tohno M."/>
        </authorList>
    </citation>
    <scope>NUCLEOTIDE SEQUENCE [LARGE SCALE GENOMIC DNA]</scope>
    <source>
        <strain evidence="6 7">DSM 15410</strain>
    </source>
</reference>
<dbReference type="GO" id="GO:0004315">
    <property type="term" value="F:3-oxoacyl-[acyl-carrier-protein] synthase activity"/>
    <property type="evidence" value="ECO:0007669"/>
    <property type="project" value="InterPro"/>
</dbReference>
<dbReference type="Pfam" id="PF00550">
    <property type="entry name" value="PP-binding"/>
    <property type="match status" value="1"/>
</dbReference>
<dbReference type="InterPro" id="IPR014030">
    <property type="entry name" value="Ketoacyl_synth_N"/>
</dbReference>
<dbReference type="InterPro" id="IPR014031">
    <property type="entry name" value="Ketoacyl_synth_C"/>
</dbReference>
<evidence type="ECO:0000259" key="5">
    <source>
        <dbReference type="PROSITE" id="PS52004"/>
    </source>
</evidence>
<dbReference type="AlphaFoldDB" id="A0AAV3W420"/>
<comment type="caution">
    <text evidence="6">The sequence shown here is derived from an EMBL/GenBank/DDBJ whole genome shotgun (WGS) entry which is preliminary data.</text>
</comment>
<organism evidence="6 7">
    <name type="scientific">Clostridium diolis</name>
    <dbReference type="NCBI Taxonomy" id="223919"/>
    <lineage>
        <taxon>Bacteria</taxon>
        <taxon>Bacillati</taxon>
        <taxon>Bacillota</taxon>
        <taxon>Clostridia</taxon>
        <taxon>Eubacteriales</taxon>
        <taxon>Clostridiaceae</taxon>
        <taxon>Clostridium</taxon>
    </lineage>
</organism>
<dbReference type="EMBL" id="BJLA01000017">
    <property type="protein sequence ID" value="GEA32988.1"/>
    <property type="molecule type" value="Genomic_DNA"/>
</dbReference>
<keyword evidence="3" id="KW-0808">Transferase</keyword>
<dbReference type="InterPro" id="IPR036736">
    <property type="entry name" value="ACP-like_sf"/>
</dbReference>
<feature type="domain" description="Carrier" evidence="4">
    <location>
        <begin position="720"/>
        <end position="796"/>
    </location>
</feature>
<dbReference type="SUPFAM" id="SSF53901">
    <property type="entry name" value="Thiolase-like"/>
    <property type="match status" value="2"/>
</dbReference>
<evidence type="ECO:0000256" key="1">
    <source>
        <dbReference type="ARBA" id="ARBA00022450"/>
    </source>
</evidence>
<gene>
    <name evidence="6" type="ORF">CDIOL_39110</name>
</gene>
<protein>
    <recommendedName>
        <fullName evidence="8">Carrier domain-containing protein</fullName>
    </recommendedName>
</protein>
<dbReference type="Gene3D" id="1.10.1200.10">
    <property type="entry name" value="ACP-like"/>
    <property type="match status" value="1"/>
</dbReference>
<dbReference type="PROSITE" id="PS50075">
    <property type="entry name" value="CARRIER"/>
    <property type="match status" value="1"/>
</dbReference>
<dbReference type="InterPro" id="IPR020841">
    <property type="entry name" value="PKS_Beta-ketoAc_synthase_dom"/>
</dbReference>
<dbReference type="InterPro" id="IPR006162">
    <property type="entry name" value="Ppantetheine_attach_site"/>
</dbReference>
<evidence type="ECO:0000313" key="7">
    <source>
        <dbReference type="Proteomes" id="UP000325212"/>
    </source>
</evidence>
<feature type="domain" description="Ketosynthase family 3 (KS3)" evidence="5">
    <location>
        <begin position="3"/>
        <end position="416"/>
    </location>
</feature>
<dbReference type="PROSITE" id="PS52004">
    <property type="entry name" value="KS3_2"/>
    <property type="match status" value="1"/>
</dbReference>
<sequence length="797" mass="90154">MVYNDIAIIGVSGRFTESDNLGEFHELLVKEKDCIIDVPQNRVDLMKLNPDKKYIQAGYLEHIEYFDHDFFNISNREADLMSPEQRLSLELVAETILDAGYSIEGFRGTNCSVICATSENEYGNLVKNTTAPSVLGSLKCMLSGKIGFYFDLRGTNLTLDAGCSSSLVAIHEACIKLMTGESDYSLVGGVEIFTEIYESKKNIYDILGVFSSQYKSKSFGEGADGASAGEGGGFVLLKRLEDAKRDGNNIYGVIKGGAINGDGGRCGMVTLPSSEGQKEVIEKAWNGIDISNLTEIESHGIGNPIGDCVEAISIIENLRKRNVINKEILLSCVKPNIGHLAIAAGISSLIKVLVGFKYNESYPIVNFEKTNHMIDFSKSALIPATKIKKWNSNDKRMVGIEAFGLSGTNAHIIVENYPQITKPKEDHRNLITISAKSETSFNAYKKELFNYLSEHNSISFNSIAYTLNHCRDDYDFRRMVIAEDLDDFLEKLDMMMPISEQKKYKIVFAMKFSNCSELNLEQYKNIAPGLNFNSNIFNQDASFKYGMYKYLKSLGVKPDFTLADYQSRAILDYISGKIDLASLEESIETSVDNNYEKLIAQIKKISENDDVIILDFNYSNALKNESFDRKVKVFNLFSVRDIEKFMIAYYNSGNSVNWNSYYGDVRENIVSLPGYCFDKVSHWTKLKHNEEIYEMKLKEVAQTQEEFQEVESTQENTNTFDFAEAENFLEGLWKKTLNFSGSIDHDEDFFDLGGNSLLLLQMSEEINNYFNISFDIYEIYDYESIEKLTQRISEWEC</sequence>
<name>A0AAV3W420_9CLOT</name>
<dbReference type="Pfam" id="PF02801">
    <property type="entry name" value="Ketoacyl-synt_C"/>
    <property type="match status" value="1"/>
</dbReference>
<evidence type="ECO:0000259" key="4">
    <source>
        <dbReference type="PROSITE" id="PS50075"/>
    </source>
</evidence>
<dbReference type="GO" id="GO:0006633">
    <property type="term" value="P:fatty acid biosynthetic process"/>
    <property type="evidence" value="ECO:0007669"/>
    <property type="project" value="InterPro"/>
</dbReference>
<evidence type="ECO:0008006" key="8">
    <source>
        <dbReference type="Google" id="ProtNLM"/>
    </source>
</evidence>
<dbReference type="Pfam" id="PF22621">
    <property type="entry name" value="CurL-like_PKS_C"/>
    <property type="match status" value="1"/>
</dbReference>
<dbReference type="PANTHER" id="PTHR43775:SF37">
    <property type="entry name" value="SI:DKEY-61P9.11"/>
    <property type="match status" value="1"/>
</dbReference>
<dbReference type="Gene3D" id="1.10.1240.100">
    <property type="match status" value="1"/>
</dbReference>
<dbReference type="SMART" id="SM00825">
    <property type="entry name" value="PKS_KS"/>
    <property type="match status" value="1"/>
</dbReference>
<proteinExistence type="predicted"/>
<dbReference type="CDD" id="cd00833">
    <property type="entry name" value="PKS"/>
    <property type="match status" value="1"/>
</dbReference>
<dbReference type="PROSITE" id="PS00012">
    <property type="entry name" value="PHOSPHOPANTETHEINE"/>
    <property type="match status" value="1"/>
</dbReference>
<dbReference type="Gene3D" id="3.40.47.10">
    <property type="match status" value="1"/>
</dbReference>
<dbReference type="Proteomes" id="UP000325212">
    <property type="component" value="Unassembled WGS sequence"/>
</dbReference>
<dbReference type="InterPro" id="IPR018201">
    <property type="entry name" value="Ketoacyl_synth_AS"/>
</dbReference>
<dbReference type="InterPro" id="IPR016039">
    <property type="entry name" value="Thiolase-like"/>
</dbReference>
<dbReference type="RefSeq" id="WP_039771680.1">
    <property type="nucleotide sequence ID" value="NZ_BJLA01000017.1"/>
</dbReference>